<evidence type="ECO:0000259" key="4">
    <source>
        <dbReference type="Pfam" id="PF10531"/>
    </source>
</evidence>
<dbReference type="Gene3D" id="3.10.560.10">
    <property type="entry name" value="Outer membrane lipoprotein wza domain like"/>
    <property type="match status" value="2"/>
</dbReference>
<dbReference type="OrthoDB" id="9808948at2"/>
<dbReference type="Gene3D" id="3.30.1950.10">
    <property type="entry name" value="wza like domain"/>
    <property type="match status" value="1"/>
</dbReference>
<dbReference type="STRING" id="1127673.GLIP_0659"/>
<reference evidence="5 6" key="1">
    <citation type="journal article" date="2017" name="Antonie Van Leeuwenhoek">
        <title>Rhizobium rhizosphaerae sp. nov., a novel species isolated from rice rhizosphere.</title>
        <authorList>
            <person name="Zhao J.J."/>
            <person name="Zhang J."/>
            <person name="Zhang R.J."/>
            <person name="Zhang C.W."/>
            <person name="Yin H.Q."/>
            <person name="Zhang X.X."/>
        </authorList>
    </citation>
    <scope>NUCLEOTIDE SEQUENCE [LARGE SCALE GENOMIC DNA]</scope>
    <source>
        <strain evidence="5 6">E3</strain>
    </source>
</reference>
<dbReference type="InterPro" id="IPR019554">
    <property type="entry name" value="Soluble_ligand-bd"/>
</dbReference>
<dbReference type="AlphaFoldDB" id="K6YPT4"/>
<keyword evidence="6" id="KW-1185">Reference proteome</keyword>
<dbReference type="Pfam" id="PF10531">
    <property type="entry name" value="SLBB"/>
    <property type="match status" value="1"/>
</dbReference>
<dbReference type="RefSeq" id="WP_008843125.1">
    <property type="nucleotide sequence ID" value="NZ_BAEN01000017.1"/>
</dbReference>
<dbReference type="InterPro" id="IPR003715">
    <property type="entry name" value="Poly_export_N"/>
</dbReference>
<gene>
    <name evidence="5" type="primary">kpsD</name>
    <name evidence="5" type="ORF">GLIP_0659</name>
</gene>
<organism evidence="5 6">
    <name type="scientific">Aliiglaciecola lipolytica E3</name>
    <dbReference type="NCBI Taxonomy" id="1127673"/>
    <lineage>
        <taxon>Bacteria</taxon>
        <taxon>Pseudomonadati</taxon>
        <taxon>Pseudomonadota</taxon>
        <taxon>Gammaproteobacteria</taxon>
        <taxon>Alteromonadales</taxon>
        <taxon>Alteromonadaceae</taxon>
        <taxon>Aliiglaciecola</taxon>
    </lineage>
</organism>
<dbReference type="PANTHER" id="PTHR33619">
    <property type="entry name" value="POLYSACCHARIDE EXPORT PROTEIN GFCE-RELATED"/>
    <property type="match status" value="1"/>
</dbReference>
<feature type="compositionally biased region" description="Low complexity" evidence="2">
    <location>
        <begin position="70"/>
        <end position="79"/>
    </location>
</feature>
<sequence>MLSSHRYFQVVIFVMCFLFTHMLFAQQAPTQEQLRQAQQASQSQRVDLSQYIQSGGNSTGRGGNINLPSEAGPLPAGEEGLPPPYGANLFTGGFETERSDGLNSSYLVAPGDKIAIQMWGTVNSSDVVTVDNQGNIFVPDVGPIKVQDVPANRVNSVVTQRIKSIYTNNVSVYVNLLTATPVSVFVAGPVLRPGQYAGLASDSVLFYLKRAGGIDPHRGSYRNITVIRQGETVLNYDLYDFLKMGKLPAFSFKDEDVIFVGEQGAMVNVEGAARYPFRFELEKSKRSGTALMTYARPLSKTSHVAITGSRESGPISVYLPINEFDQFNMADGDTVLFNDDIRPQVISVQISGSYEGPSFYAVEKDTRLLDLLSYIEIDPEQANYGAIYIKRESVVEQQKMLINESLNRLERSIFTAPASSSGEASIRAQEAQLVSQFVARARQIEPLGKVIVSENGNVANIRLEQGDEIVIPAQTDLIQISGEVLMPQAVVYNPEATVSDYIAWAGGFSERADDDRIAVVHANGITSFVASGTGQHWYTDNKNATLEPGDQILVLPKVDTKLMQSIKDVTQIIYQIAIAANVATN</sequence>
<name>K6YPT4_9ALTE</name>
<feature type="domain" description="Soluble ligand binding" evidence="4">
    <location>
        <begin position="478"/>
        <end position="520"/>
    </location>
</feature>
<keyword evidence="1" id="KW-0732">Signal</keyword>
<comment type="caution">
    <text evidence="5">The sequence shown here is derived from an EMBL/GenBank/DDBJ whole genome shotgun (WGS) entry which is preliminary data.</text>
</comment>
<dbReference type="InterPro" id="IPR049712">
    <property type="entry name" value="Poly_export"/>
</dbReference>
<protein>
    <submittedName>
        <fullName evidence="5">Polysialic acid transport protein kpsD</fullName>
    </submittedName>
</protein>
<evidence type="ECO:0000259" key="3">
    <source>
        <dbReference type="Pfam" id="PF02563"/>
    </source>
</evidence>
<evidence type="ECO:0000313" key="6">
    <source>
        <dbReference type="Proteomes" id="UP000006334"/>
    </source>
</evidence>
<feature type="region of interest" description="Disordered" evidence="2">
    <location>
        <begin position="45"/>
        <end position="79"/>
    </location>
</feature>
<dbReference type="EMBL" id="BAEN01000017">
    <property type="protein sequence ID" value="GAC13305.1"/>
    <property type="molecule type" value="Genomic_DNA"/>
</dbReference>
<proteinExistence type="predicted"/>
<dbReference type="eggNOG" id="COG1596">
    <property type="taxonomic scope" value="Bacteria"/>
</dbReference>
<dbReference type="PANTHER" id="PTHR33619:SF3">
    <property type="entry name" value="POLYSACCHARIDE EXPORT PROTEIN GFCE-RELATED"/>
    <property type="match status" value="1"/>
</dbReference>
<dbReference type="GO" id="GO:0015159">
    <property type="term" value="F:polysaccharide transmembrane transporter activity"/>
    <property type="evidence" value="ECO:0007669"/>
    <property type="project" value="InterPro"/>
</dbReference>
<dbReference type="Proteomes" id="UP000006334">
    <property type="component" value="Unassembled WGS sequence"/>
</dbReference>
<feature type="domain" description="Polysaccharide export protein N-terminal" evidence="3">
    <location>
        <begin position="103"/>
        <end position="176"/>
    </location>
</feature>
<evidence type="ECO:0000313" key="5">
    <source>
        <dbReference type="EMBL" id="GAC13305.1"/>
    </source>
</evidence>
<feature type="compositionally biased region" description="Polar residues" evidence="2">
    <location>
        <begin position="45"/>
        <end position="56"/>
    </location>
</feature>
<evidence type="ECO:0000256" key="1">
    <source>
        <dbReference type="ARBA" id="ARBA00022729"/>
    </source>
</evidence>
<accession>K6YPT4</accession>
<dbReference type="Pfam" id="PF02563">
    <property type="entry name" value="Poly_export"/>
    <property type="match status" value="1"/>
</dbReference>
<evidence type="ECO:0000256" key="2">
    <source>
        <dbReference type="SAM" id="MobiDB-lite"/>
    </source>
</evidence>